<evidence type="ECO:0000259" key="2">
    <source>
        <dbReference type="PROSITE" id="PS50089"/>
    </source>
</evidence>
<sequence length="293" mass="34619">MLYFLFFISFILSNQLHEIVYKGFLYNEALNINAPTNYDEHKEYMKIISNKSDALLNYIDNELIKTTKIIKVIDSFNGKNTILTNQCIKSLTLIKKFVGKCIPLKLQPYIKDSFLEQIFQELKLLCSDIGTLVDRLDCSSKFSYGYEFPMKFETTEIKEYFRNIEPNLRVVLLYSFITESRNAKTHRRIHNQNEEDILYDENYMVISEVINKDDARKNMDIEMGLLNDELRSYYQNKTIGITCGLCRKVIQPDYYVFSFLCGHQVHILCMKNDIRENDTKYCHICGDDFWTEV</sequence>
<protein>
    <recommendedName>
        <fullName evidence="2">RING-type domain-containing protein</fullName>
    </recommendedName>
</protein>
<dbReference type="EMBL" id="ATCN01001292">
    <property type="protein sequence ID" value="EPR77766.1"/>
    <property type="molecule type" value="Genomic_DNA"/>
</dbReference>
<name>S7W4V3_SPRLO</name>
<feature type="domain" description="RING-type" evidence="2">
    <location>
        <begin position="243"/>
        <end position="285"/>
    </location>
</feature>
<evidence type="ECO:0000313" key="3">
    <source>
        <dbReference type="EMBL" id="EPR77766.1"/>
    </source>
</evidence>
<dbReference type="InParanoid" id="S7W4V3"/>
<keyword evidence="1" id="KW-0863">Zinc-finger</keyword>
<organism evidence="3 4">
    <name type="scientific">Spraguea lophii (strain 42_110)</name>
    <name type="common">Microsporidian parasite</name>
    <dbReference type="NCBI Taxonomy" id="1358809"/>
    <lineage>
        <taxon>Eukaryota</taxon>
        <taxon>Fungi</taxon>
        <taxon>Fungi incertae sedis</taxon>
        <taxon>Microsporidia</taxon>
        <taxon>Spragueidae</taxon>
        <taxon>Spraguea</taxon>
    </lineage>
</organism>
<dbReference type="Proteomes" id="UP000014978">
    <property type="component" value="Unassembled WGS sequence"/>
</dbReference>
<dbReference type="GO" id="GO:0008270">
    <property type="term" value="F:zinc ion binding"/>
    <property type="evidence" value="ECO:0007669"/>
    <property type="project" value="UniProtKB-KW"/>
</dbReference>
<gene>
    <name evidence="3" type="ORF">SLOPH_697</name>
</gene>
<dbReference type="OrthoDB" id="8062037at2759"/>
<evidence type="ECO:0000256" key="1">
    <source>
        <dbReference type="PROSITE-ProRule" id="PRU00175"/>
    </source>
</evidence>
<keyword evidence="4" id="KW-1185">Reference proteome</keyword>
<dbReference type="AlphaFoldDB" id="S7W4V3"/>
<dbReference type="VEuPathDB" id="MicrosporidiaDB:SLOPH_697"/>
<dbReference type="HOGENOM" id="CLU_950519_0_0_1"/>
<comment type="caution">
    <text evidence="3">The sequence shown here is derived from an EMBL/GenBank/DDBJ whole genome shotgun (WGS) entry which is preliminary data.</text>
</comment>
<reference evidence="4" key="1">
    <citation type="journal article" date="2013" name="PLoS Genet.">
        <title>The genome of Spraguea lophii and the basis of host-microsporidian interactions.</title>
        <authorList>
            <person name="Campbell S.E."/>
            <person name="Williams T.A."/>
            <person name="Yousuf A."/>
            <person name="Soanes D.M."/>
            <person name="Paszkiewicz K.H."/>
            <person name="Williams B.A.P."/>
        </authorList>
    </citation>
    <scope>NUCLEOTIDE SEQUENCE [LARGE SCALE GENOMIC DNA]</scope>
    <source>
        <strain evidence="4">42_110</strain>
    </source>
</reference>
<keyword evidence="1" id="KW-0862">Zinc</keyword>
<dbReference type="SUPFAM" id="SSF57850">
    <property type="entry name" value="RING/U-box"/>
    <property type="match status" value="1"/>
</dbReference>
<proteinExistence type="predicted"/>
<evidence type="ECO:0000313" key="4">
    <source>
        <dbReference type="Proteomes" id="UP000014978"/>
    </source>
</evidence>
<dbReference type="InterPro" id="IPR001841">
    <property type="entry name" value="Znf_RING"/>
</dbReference>
<dbReference type="PROSITE" id="PS50089">
    <property type="entry name" value="ZF_RING_2"/>
    <property type="match status" value="1"/>
</dbReference>
<accession>S7W4V3</accession>
<keyword evidence="1" id="KW-0479">Metal-binding</keyword>